<dbReference type="GO" id="GO:0003723">
    <property type="term" value="F:RNA binding"/>
    <property type="evidence" value="ECO:0007669"/>
    <property type="project" value="TreeGrafter"/>
</dbReference>
<keyword evidence="3" id="KW-0687">Ribonucleoprotein</keyword>
<feature type="domain" description="Large ribosomal subunit protein uL15/eL18" evidence="5">
    <location>
        <begin position="2"/>
        <end position="176"/>
    </location>
</feature>
<dbReference type="InterPro" id="IPR021131">
    <property type="entry name" value="Ribosomal_uL15/eL18"/>
</dbReference>
<gene>
    <name evidence="6" type="ORF">QR46_4298</name>
</gene>
<evidence type="ECO:0000256" key="2">
    <source>
        <dbReference type="ARBA" id="ARBA00022980"/>
    </source>
</evidence>
<dbReference type="VEuPathDB" id="GiardiaDB:QR46_4298"/>
<evidence type="ECO:0000256" key="4">
    <source>
        <dbReference type="SAM" id="MobiDB-lite"/>
    </source>
</evidence>
<feature type="region of interest" description="Disordered" evidence="4">
    <location>
        <begin position="1"/>
        <end position="22"/>
    </location>
</feature>
<keyword evidence="2 6" id="KW-0689">Ribosomal protein</keyword>
<reference evidence="6 7" key="1">
    <citation type="journal article" date="2015" name="Mol. Biochem. Parasitol.">
        <title>Identification of polymorphic genes for use in assemblage B genotyping assays through comparative genomics of multiple assemblage B Giardia duodenalis isolates.</title>
        <authorList>
            <person name="Wielinga C."/>
            <person name="Thompson R.C."/>
            <person name="Monis P."/>
            <person name="Ryan U."/>
        </authorList>
    </citation>
    <scope>NUCLEOTIDE SEQUENCE [LARGE SCALE GENOMIC DNA]</scope>
    <source>
        <strain evidence="6 7">BAH15c1</strain>
    </source>
</reference>
<dbReference type="Gene3D" id="3.100.10.10">
    <property type="match status" value="1"/>
</dbReference>
<dbReference type="OrthoDB" id="6353017at2759"/>
<evidence type="ECO:0000313" key="6">
    <source>
        <dbReference type="EMBL" id="KWX11739.1"/>
    </source>
</evidence>
<dbReference type="GO" id="GO:0003735">
    <property type="term" value="F:structural constituent of ribosome"/>
    <property type="evidence" value="ECO:0007669"/>
    <property type="project" value="InterPro"/>
</dbReference>
<comment type="caution">
    <text evidence="6">The sequence shown here is derived from an EMBL/GenBank/DDBJ whole genome shotgun (WGS) entry which is preliminary data.</text>
</comment>
<evidence type="ECO:0000256" key="1">
    <source>
        <dbReference type="ARBA" id="ARBA00006815"/>
    </source>
</evidence>
<organism evidence="6 7">
    <name type="scientific">Giardia duodenalis assemblage B</name>
    <dbReference type="NCBI Taxonomy" id="1394984"/>
    <lineage>
        <taxon>Eukaryota</taxon>
        <taxon>Metamonada</taxon>
        <taxon>Diplomonadida</taxon>
        <taxon>Hexamitidae</taxon>
        <taxon>Giardiinae</taxon>
        <taxon>Giardia</taxon>
    </lineage>
</organism>
<accession>A0A132NNS1</accession>
<dbReference type="AlphaFoldDB" id="A0A132NNS1"/>
<comment type="similarity">
    <text evidence="1">Belongs to the eukaryotic ribosomal protein eL18 family.</text>
</comment>
<dbReference type="PROSITE" id="PS01106">
    <property type="entry name" value="RIBOSOMAL_L18E"/>
    <property type="match status" value="1"/>
</dbReference>
<evidence type="ECO:0000256" key="3">
    <source>
        <dbReference type="ARBA" id="ARBA00023274"/>
    </source>
</evidence>
<dbReference type="PANTHER" id="PTHR10934:SF2">
    <property type="entry name" value="LARGE RIBOSOMAL SUBUNIT PROTEIN EL18"/>
    <property type="match status" value="1"/>
</dbReference>
<dbReference type="InterPro" id="IPR000039">
    <property type="entry name" value="Ribosomal_eL18"/>
</dbReference>
<dbReference type="InterPro" id="IPR036227">
    <property type="entry name" value="Ribosomal_uL15/eL18_sf"/>
</dbReference>
<feature type="compositionally biased region" description="Basic residues" evidence="4">
    <location>
        <begin position="159"/>
        <end position="179"/>
    </location>
</feature>
<sequence length="179" mass="20108">MGIDLKTGIKKRKVERKEPKSPNPYVRLLHNAFKTVYENTGEDFTKVLTKRLCLSKTNRPVLSVSRLAHLMHKREDKIAVVASTVTNDERLVTVPKMTICALKFSATARSRIEKAGGRCMSFDELLAEKPTGDNCVLLQGRRSCRAVCKKFGSPGRPNSHVKPKGEHKGRRGARGRHSW</sequence>
<dbReference type="EMBL" id="JXTI01000159">
    <property type="protein sequence ID" value="KWX11739.1"/>
    <property type="molecule type" value="Genomic_DNA"/>
</dbReference>
<dbReference type="Pfam" id="PF17135">
    <property type="entry name" value="Ribosomal_L18"/>
    <property type="match status" value="1"/>
</dbReference>
<dbReference type="InterPro" id="IPR021132">
    <property type="entry name" value="Ribosomal_eL18/eL18-A/B/_CS"/>
</dbReference>
<dbReference type="PANTHER" id="PTHR10934">
    <property type="entry name" value="60S RIBOSOMAL PROTEIN L18"/>
    <property type="match status" value="1"/>
</dbReference>
<dbReference type="GO" id="GO:0022625">
    <property type="term" value="C:cytosolic large ribosomal subunit"/>
    <property type="evidence" value="ECO:0007669"/>
    <property type="project" value="TreeGrafter"/>
</dbReference>
<proteinExistence type="inferred from homology"/>
<dbReference type="GO" id="GO:0006412">
    <property type="term" value="P:translation"/>
    <property type="evidence" value="ECO:0007669"/>
    <property type="project" value="InterPro"/>
</dbReference>
<dbReference type="Proteomes" id="UP000070089">
    <property type="component" value="Unassembled WGS sequence"/>
</dbReference>
<dbReference type="SUPFAM" id="SSF52080">
    <property type="entry name" value="Ribosomal proteins L15p and L18e"/>
    <property type="match status" value="1"/>
</dbReference>
<evidence type="ECO:0000313" key="7">
    <source>
        <dbReference type="Proteomes" id="UP000070089"/>
    </source>
</evidence>
<name>A0A132NNS1_GIAIN</name>
<evidence type="ECO:0000259" key="5">
    <source>
        <dbReference type="Pfam" id="PF17135"/>
    </source>
</evidence>
<protein>
    <submittedName>
        <fullName evidence="6">LSU ribosomal protein L18E</fullName>
    </submittedName>
</protein>
<feature type="region of interest" description="Disordered" evidence="4">
    <location>
        <begin position="153"/>
        <end position="179"/>
    </location>
</feature>